<dbReference type="PANTHER" id="PTHR11875">
    <property type="entry name" value="TESTIS-SPECIFIC Y-ENCODED PROTEIN"/>
    <property type="match status" value="1"/>
</dbReference>
<keyword evidence="2" id="KW-0479">Metal-binding</keyword>
<organism evidence="11">
    <name type="scientific">Salvia splendens</name>
    <name type="common">Scarlet sage</name>
    <dbReference type="NCBI Taxonomy" id="180675"/>
    <lineage>
        <taxon>Eukaryota</taxon>
        <taxon>Viridiplantae</taxon>
        <taxon>Streptophyta</taxon>
        <taxon>Embryophyta</taxon>
        <taxon>Tracheophyta</taxon>
        <taxon>Spermatophyta</taxon>
        <taxon>Magnoliopsida</taxon>
        <taxon>eudicotyledons</taxon>
        <taxon>Gunneridae</taxon>
        <taxon>Pentapetalae</taxon>
        <taxon>asterids</taxon>
        <taxon>lamiids</taxon>
        <taxon>Lamiales</taxon>
        <taxon>Lamiaceae</taxon>
        <taxon>Nepetoideae</taxon>
        <taxon>Mentheae</taxon>
        <taxon>Salviinae</taxon>
        <taxon>Salvia</taxon>
        <taxon>Salvia subgen. Calosphace</taxon>
        <taxon>core Calosphace</taxon>
    </lineage>
</organism>
<dbReference type="GO" id="GO:0005634">
    <property type="term" value="C:nucleus"/>
    <property type="evidence" value="ECO:0007669"/>
    <property type="project" value="InterPro"/>
</dbReference>
<dbReference type="Gene3D" id="2.60.120.330">
    <property type="entry name" value="B-lactam Antibiotic, Isopenicillin N Synthase, Chain"/>
    <property type="match status" value="1"/>
</dbReference>
<dbReference type="Gene3D" id="3.30.1120.90">
    <property type="entry name" value="Nucleosome assembly protein"/>
    <property type="match status" value="1"/>
</dbReference>
<dbReference type="SUPFAM" id="SSF51197">
    <property type="entry name" value="Clavaminate synthase-like"/>
    <property type="match status" value="1"/>
</dbReference>
<evidence type="ECO:0000256" key="1">
    <source>
        <dbReference type="ARBA" id="ARBA00009947"/>
    </source>
</evidence>
<dbReference type="Gene3D" id="1.20.5.1500">
    <property type="match status" value="1"/>
</dbReference>
<dbReference type="AlphaFoldDB" id="A0A8X8ZGA2"/>
<dbReference type="SUPFAM" id="SSF143113">
    <property type="entry name" value="NAP-like"/>
    <property type="match status" value="1"/>
</dbReference>
<dbReference type="InterPro" id="IPR027443">
    <property type="entry name" value="IPNS-like_sf"/>
</dbReference>
<name>A0A8X8ZGA2_SALSN</name>
<feature type="domain" description="Fe2OG dioxygenase" evidence="10">
    <location>
        <begin position="525"/>
        <end position="623"/>
    </location>
</feature>
<reference evidence="11" key="1">
    <citation type="submission" date="2018-01" db="EMBL/GenBank/DDBJ databases">
        <authorList>
            <person name="Mao J.F."/>
        </authorList>
    </citation>
    <scope>NUCLEOTIDE SEQUENCE</scope>
    <source>
        <strain evidence="11">Huo1</strain>
        <tissue evidence="11">Leaf</tissue>
    </source>
</reference>
<dbReference type="InterPro" id="IPR002068">
    <property type="entry name" value="A-crystallin/Hsp20_dom"/>
</dbReference>
<evidence type="ECO:0000313" key="12">
    <source>
        <dbReference type="Proteomes" id="UP000298416"/>
    </source>
</evidence>
<dbReference type="GO" id="GO:0002238">
    <property type="term" value="P:response to molecule of fungal origin"/>
    <property type="evidence" value="ECO:0007669"/>
    <property type="project" value="UniProtKB-ARBA"/>
</dbReference>
<dbReference type="InterPro" id="IPR037231">
    <property type="entry name" value="NAP-like_sf"/>
</dbReference>
<dbReference type="InterPro" id="IPR026992">
    <property type="entry name" value="DIOX_N"/>
</dbReference>
<proteinExistence type="inferred from homology"/>
<dbReference type="SUPFAM" id="SSF49764">
    <property type="entry name" value="HSP20-like chaperones"/>
    <property type="match status" value="1"/>
</dbReference>
<protein>
    <recommendedName>
        <fullName evidence="13">Template-activating factor I</fullName>
    </recommendedName>
</protein>
<dbReference type="Pfam" id="PF00011">
    <property type="entry name" value="HSP20"/>
    <property type="match status" value="1"/>
</dbReference>
<evidence type="ECO:0000313" key="11">
    <source>
        <dbReference type="EMBL" id="KAG6404037.1"/>
    </source>
</evidence>
<feature type="domain" description="SHSP" evidence="9">
    <location>
        <begin position="1"/>
        <end position="103"/>
    </location>
</feature>
<comment type="similarity">
    <text evidence="5 6">Belongs to the small heat shock protein (HSP20) family.</text>
</comment>
<dbReference type="InterPro" id="IPR002164">
    <property type="entry name" value="NAP_family"/>
</dbReference>
<comment type="similarity">
    <text evidence="1 7">Belongs to the nucleosome assembly protein (NAP) family.</text>
</comment>
<dbReference type="InterPro" id="IPR005123">
    <property type="entry name" value="Oxoglu/Fe-dep_dioxygenase_dom"/>
</dbReference>
<evidence type="ECO:0000256" key="4">
    <source>
        <dbReference type="ARBA" id="ARBA00023186"/>
    </source>
</evidence>
<dbReference type="Pfam" id="PF00956">
    <property type="entry name" value="NAP"/>
    <property type="match status" value="1"/>
</dbReference>
<evidence type="ECO:0000256" key="2">
    <source>
        <dbReference type="ARBA" id="ARBA00022723"/>
    </source>
</evidence>
<evidence type="ECO:0000259" key="10">
    <source>
        <dbReference type="PROSITE" id="PS51471"/>
    </source>
</evidence>
<reference evidence="11" key="2">
    <citation type="submission" date="2020-08" db="EMBL/GenBank/DDBJ databases">
        <title>Plant Genome Project.</title>
        <authorList>
            <person name="Zhang R.-G."/>
        </authorList>
    </citation>
    <scope>NUCLEOTIDE SEQUENCE</scope>
    <source>
        <strain evidence="11">Huo1</strain>
        <tissue evidence="11">Leaf</tissue>
    </source>
</reference>
<dbReference type="GO" id="GO:0016706">
    <property type="term" value="F:2-oxoglutarate-dependent dioxygenase activity"/>
    <property type="evidence" value="ECO:0007669"/>
    <property type="project" value="UniProtKB-ARBA"/>
</dbReference>
<dbReference type="Proteomes" id="UP000298416">
    <property type="component" value="Unassembled WGS sequence"/>
</dbReference>
<evidence type="ECO:0000256" key="7">
    <source>
        <dbReference type="RuleBase" id="RU003876"/>
    </source>
</evidence>
<keyword evidence="12" id="KW-1185">Reference proteome</keyword>
<dbReference type="GO" id="GO:0006334">
    <property type="term" value="P:nucleosome assembly"/>
    <property type="evidence" value="ECO:0007669"/>
    <property type="project" value="InterPro"/>
</dbReference>
<keyword evidence="4" id="KW-0143">Chaperone</keyword>
<sequence>METTDWKAHLFKVDVPGLKKEEVKVKVEDGGILQISGERSKEKNDKWHRVERSSGKFVRRFRLPENAKVEQVKAAMENGVLKEEVKKPEVKAIDISAMGAEKGKKQRSEEVEEERNGADVVDVELVQTIEKLQSIQDDLDKINEEASEKVLELEQQYNVIRKPVYDKRNDVIKSIPDFWLTAFMSHPALSELLTEEDQKIFKYLDNLEVEDFKDVKSGYSITFMFKPNPHFEDAKLTKTFSFLEEGVTKITATNIKWKEGMGIPNGVSEEKKGNKRSLADESFFSWFTESEFKGDMYEINDEVADIIKDELWSNPLTFFNNEAEEDMDEDDEGLPFILVFDLHMFSMNSCRTALLILKEYRGTWVEFAVLRLDIHSLLNLSPLLNNGDEEGKKKAKEVIKEACSECGFFQIRNHGVPLDLINQAIQLSRTFFALSDQEKLQYSPRSAAPLPAGYSKQPAHSPDKNEYLLMFQPLSGANVLPPHFRDVAEELFLQLREIGRLIEQIVNDCLGLPPDFLKEYNLDRSWDFMVALRYFPATENDNNGLLQHEDGNVVTLVIQDEVGGLEVKKEGQWIPVVPAQGNIVVNLGDVVQVLSNNKFKSGTHRVVRLGERCRHSFAFFYTIEGDKWVAPLPELTEEAAKYRGFVYKEYQAMRMRNKTHPPARPEDAITISHYAISD</sequence>
<feature type="coiled-coil region" evidence="8">
    <location>
        <begin position="125"/>
        <end position="156"/>
    </location>
</feature>
<dbReference type="GO" id="GO:0046872">
    <property type="term" value="F:metal ion binding"/>
    <property type="evidence" value="ECO:0007669"/>
    <property type="project" value="UniProtKB-KW"/>
</dbReference>
<evidence type="ECO:0000259" key="9">
    <source>
        <dbReference type="PROSITE" id="PS01031"/>
    </source>
</evidence>
<dbReference type="Pfam" id="PF14226">
    <property type="entry name" value="DIOX_N"/>
    <property type="match status" value="1"/>
</dbReference>
<dbReference type="PROSITE" id="PS51471">
    <property type="entry name" value="FE2OG_OXY"/>
    <property type="match status" value="1"/>
</dbReference>
<dbReference type="GO" id="GO:0042393">
    <property type="term" value="F:histone binding"/>
    <property type="evidence" value="ECO:0007669"/>
    <property type="project" value="UniProtKB-ARBA"/>
</dbReference>
<dbReference type="InterPro" id="IPR008978">
    <property type="entry name" value="HSP20-like_chaperone"/>
</dbReference>
<dbReference type="GO" id="GO:0009805">
    <property type="term" value="P:coumarin biosynthetic process"/>
    <property type="evidence" value="ECO:0007669"/>
    <property type="project" value="UniProtKB-ARBA"/>
</dbReference>
<evidence type="ECO:0000256" key="6">
    <source>
        <dbReference type="RuleBase" id="RU003616"/>
    </source>
</evidence>
<dbReference type="EMBL" id="PNBA02000013">
    <property type="protein sequence ID" value="KAG6404037.1"/>
    <property type="molecule type" value="Genomic_DNA"/>
</dbReference>
<dbReference type="GO" id="GO:0000724">
    <property type="term" value="P:double-strand break repair via homologous recombination"/>
    <property type="evidence" value="ECO:0007669"/>
    <property type="project" value="UniProtKB-ARBA"/>
</dbReference>
<evidence type="ECO:0000256" key="5">
    <source>
        <dbReference type="PROSITE-ProRule" id="PRU00285"/>
    </source>
</evidence>
<dbReference type="Gene3D" id="2.60.40.790">
    <property type="match status" value="1"/>
</dbReference>
<gene>
    <name evidence="11" type="ORF">SASPL_136273</name>
</gene>
<keyword evidence="3" id="KW-0408">Iron</keyword>
<comment type="caution">
    <text evidence="11">The sequence shown here is derived from an EMBL/GenBank/DDBJ whole genome shotgun (WGS) entry which is preliminary data.</text>
</comment>
<keyword evidence="8" id="KW-0175">Coiled coil</keyword>
<evidence type="ECO:0000256" key="3">
    <source>
        <dbReference type="ARBA" id="ARBA00023004"/>
    </source>
</evidence>
<dbReference type="InterPro" id="IPR044861">
    <property type="entry name" value="IPNS-like_FE2OG_OXY"/>
</dbReference>
<dbReference type="Pfam" id="PF03171">
    <property type="entry name" value="2OG-FeII_Oxy"/>
    <property type="match status" value="1"/>
</dbReference>
<evidence type="ECO:0000256" key="8">
    <source>
        <dbReference type="SAM" id="Coils"/>
    </source>
</evidence>
<evidence type="ECO:0008006" key="13">
    <source>
        <dbReference type="Google" id="ProtNLM"/>
    </source>
</evidence>
<dbReference type="PROSITE" id="PS01031">
    <property type="entry name" value="SHSP"/>
    <property type="match status" value="1"/>
</dbReference>
<accession>A0A8X8ZGA2</accession>